<comment type="catalytic activity">
    <reaction evidence="6">
        <text>DIBOA + UDP-alpha-D-glucose = DIBOA beta-D-glucoside + UDP + H(+)</text>
        <dbReference type="Rhea" id="RHEA:33955"/>
        <dbReference type="ChEBI" id="CHEBI:15378"/>
        <dbReference type="ChEBI" id="CHEBI:58223"/>
        <dbReference type="ChEBI" id="CHEBI:58885"/>
        <dbReference type="ChEBI" id="CHEBI:63558"/>
        <dbReference type="ChEBI" id="CHEBI:63670"/>
        <dbReference type="EC" id="2.4.1.202"/>
    </reaction>
</comment>
<comment type="similarity">
    <text evidence="3">Belongs to the UDP-glycosyltransferase family.</text>
</comment>
<evidence type="ECO:0000256" key="8">
    <source>
        <dbReference type="ARBA" id="ARBA00058304"/>
    </source>
</evidence>
<dbReference type="FunFam" id="3.40.50.2000:FF:000120">
    <property type="entry name" value="UDP-glycosyltransferase 76C1"/>
    <property type="match status" value="1"/>
</dbReference>
<reference evidence="10" key="1">
    <citation type="submission" date="2020-07" db="EMBL/GenBank/DDBJ databases">
        <title>Genome sequence and genetic diversity analysis of an under-domesticated orphan crop, white fonio (Digitaria exilis).</title>
        <authorList>
            <person name="Bennetzen J.L."/>
            <person name="Chen S."/>
            <person name="Ma X."/>
            <person name="Wang X."/>
            <person name="Yssel A.E.J."/>
            <person name="Chaluvadi S.R."/>
            <person name="Johnson M."/>
            <person name="Gangashetty P."/>
            <person name="Hamidou F."/>
            <person name="Sanogo M.D."/>
            <person name="Zwaenepoel A."/>
            <person name="Wallace J."/>
            <person name="Van De Peer Y."/>
            <person name="Van Deynze A."/>
        </authorList>
    </citation>
    <scope>NUCLEOTIDE SEQUENCE</scope>
    <source>
        <tissue evidence="10">Leaves</tissue>
    </source>
</reference>
<organism evidence="10 11">
    <name type="scientific">Digitaria exilis</name>
    <dbReference type="NCBI Taxonomy" id="1010633"/>
    <lineage>
        <taxon>Eukaryota</taxon>
        <taxon>Viridiplantae</taxon>
        <taxon>Streptophyta</taxon>
        <taxon>Embryophyta</taxon>
        <taxon>Tracheophyta</taxon>
        <taxon>Spermatophyta</taxon>
        <taxon>Magnoliopsida</taxon>
        <taxon>Liliopsida</taxon>
        <taxon>Poales</taxon>
        <taxon>Poaceae</taxon>
        <taxon>PACMAD clade</taxon>
        <taxon>Panicoideae</taxon>
        <taxon>Panicodae</taxon>
        <taxon>Paniceae</taxon>
        <taxon>Anthephorinae</taxon>
        <taxon>Digitaria</taxon>
    </lineage>
</organism>
<evidence type="ECO:0000256" key="3">
    <source>
        <dbReference type="ARBA" id="ARBA00009995"/>
    </source>
</evidence>
<dbReference type="EMBL" id="JACEFO010001972">
    <property type="protein sequence ID" value="KAF8690542.1"/>
    <property type="molecule type" value="Genomic_DNA"/>
</dbReference>
<evidence type="ECO:0000256" key="6">
    <source>
        <dbReference type="ARBA" id="ARBA00051876"/>
    </source>
</evidence>
<evidence type="ECO:0000313" key="10">
    <source>
        <dbReference type="EMBL" id="KAF8690542.1"/>
    </source>
</evidence>
<dbReference type="GO" id="GO:0080043">
    <property type="term" value="F:quercetin 3-O-glucosyltransferase activity"/>
    <property type="evidence" value="ECO:0007669"/>
    <property type="project" value="TreeGrafter"/>
</dbReference>
<accession>A0A835B7Y7</accession>
<evidence type="ECO:0000256" key="4">
    <source>
        <dbReference type="ARBA" id="ARBA00022676"/>
    </source>
</evidence>
<dbReference type="GO" id="GO:0047254">
    <property type="term" value="F:2,4-dihydroxy-7-methoxy-2H-1,4-benzoxazin-3(4H)-one 2-D-glucosyltransferase activity"/>
    <property type="evidence" value="ECO:0007669"/>
    <property type="project" value="UniProtKB-EC"/>
</dbReference>
<keyword evidence="5" id="KW-0808">Transferase</keyword>
<dbReference type="EC" id="2.4.1.202" evidence="9"/>
<proteinExistence type="inferred from homology"/>
<evidence type="ECO:0000256" key="5">
    <source>
        <dbReference type="ARBA" id="ARBA00022679"/>
    </source>
</evidence>
<dbReference type="InterPro" id="IPR002213">
    <property type="entry name" value="UDP_glucos_trans"/>
</dbReference>
<sequence>MADSAQRTCNGAAAIVDGQGVPPPLLRRRRVLLFPLPFQGHINPMMHLAGVLHARGLAITVLHTRFNALSAARHPEFRLVEVPDGVPPEVARDGKILDVILAMNAAMEASPAAVRDALATAALAGADEDDGDAGAACLFIDANLLAVHNIAAALGLPTMVLRTGSAACMNCFLAYPMLHDKGYLPPQESQLYMPVPELPPLRVKDLIFSKVSSSHELLRQVITRNTQTVRSCSGVVINTLEALEATELERLRGELDHLPVVLAAGPLHKLSSMTSGSSLLDQDQTCISWLDTQPSGSVLYVSFGSLAAMDPGEFVEVAWGLANSGHPFLWVVRPKLVRGCDGGSSTTAAAAALLPEGFEDAVKGRGMVIRWAPQQEVLAHRAVGGFWTHGGWNSTLESVGEGVPMMCRPEAVDQMMNARYVEHVWGVGFEMKGEMERGRIVDAIGRLMGEEGDDMRERAEVLRRRVAAECVGSSGSSQMAIDKLQSTYFHGFTKLPPTSLRSRHDDYLITRRMAAAGAGGEAGDKRRAAARVVVFPLPFQGHITPALQLAGALHARGGLAVTILHTEFNAPDPTRHPGFSFVSVPDAVPETITGGRIAKILALNAAMETSGHVRAALASLMAEAEPRLACLIMDSTLTAAQKAAAGLGLPTLVLHTGGAACFRLFRSYDLLHDKGYLPATGRDLFDPSKLPNKEIGQKILNLATETTTNSSGAILNTFEALEPHELAGGSGTSLVTKLIASNDGGDTSLLNQDRSCIEWLDAQEPGSVLYVSFDEFVEIAWGLVNSGKPFLWVVRRGLVIGVEKQELPEGFESAVEGRGKVIEWAPQQEVLAHPATWKIGILLEGVLERGEIEKAIRKLMEGNEGAEIRERAKHLKEKSATRLTNSASLTADLAFQHPICCPQPMADQAEHRRRRRGVVLFPLPFQGHITPMLQLAAILHSRGLDITVLHTDFNAPDPSRHHPDLAFVPIHESFPEEVTSPVADVARQLLALNAACEAPFRETLSSLLRGHHDVACAVVDGQCYAALRAASDLGLPALALRADSAATFLTLLAYPRLRDAGFVPVRGNSLTQGLDEMLDEMVPDHEPLRARDLIRVDGSDADTLAGFITGVTDAARESSSGVLVNTFEGIEAPAFAVGPLHLLSSSPSPSPEPAADRSCLAWLDARPPRSVLYVSLGSVATVDRDVFEEMAWGLAGSGVPFLWVVRPGLVVTGSGEAPPPPLPEGFMEETESRGKVVAWAPQREVLAHAAVGAFWTHCGWNSTLESVCEGVPMLVQPCFADQMANARYVTHNWGVGMEVGEVVERGRVAEAVAKMMVGEEGAQMRERACHLKMEASAATSSSMDSLIEYISSL</sequence>
<dbReference type="FunFam" id="3.40.50.2000:FF:000040">
    <property type="entry name" value="UDP-glycosyltransferase 76C1"/>
    <property type="match status" value="2"/>
</dbReference>
<dbReference type="PANTHER" id="PTHR11926:SF968">
    <property type="entry name" value="UDP-GLYCOSYLTRANSFERASE 76C1"/>
    <property type="match status" value="1"/>
</dbReference>
<evidence type="ECO:0000313" key="11">
    <source>
        <dbReference type="Proteomes" id="UP000636709"/>
    </source>
</evidence>
<dbReference type="PANTHER" id="PTHR11926">
    <property type="entry name" value="GLUCOSYL/GLUCURONOSYL TRANSFERASES"/>
    <property type="match status" value="1"/>
</dbReference>
<dbReference type="CDD" id="cd03784">
    <property type="entry name" value="GT1_Gtf-like"/>
    <property type="match status" value="3"/>
</dbReference>
<evidence type="ECO:0000256" key="1">
    <source>
        <dbReference type="ARBA" id="ARBA00001913"/>
    </source>
</evidence>
<comment type="catalytic activity">
    <reaction evidence="7">
        <text>DIMBOA + UDP-alpha-D-glucose = DIMBOA beta-D-glucoside + UDP + H(+)</text>
        <dbReference type="Rhea" id="RHEA:15541"/>
        <dbReference type="ChEBI" id="CHEBI:15378"/>
        <dbReference type="ChEBI" id="CHEBI:18048"/>
        <dbReference type="ChEBI" id="CHEBI:37573"/>
        <dbReference type="ChEBI" id="CHEBI:58223"/>
        <dbReference type="ChEBI" id="CHEBI:58885"/>
        <dbReference type="EC" id="2.4.1.202"/>
    </reaction>
</comment>
<dbReference type="GO" id="GO:0080044">
    <property type="term" value="F:quercetin 7-O-glucosyltransferase activity"/>
    <property type="evidence" value="ECO:0007669"/>
    <property type="project" value="TreeGrafter"/>
</dbReference>
<dbReference type="Pfam" id="PF00201">
    <property type="entry name" value="UDPGT"/>
    <property type="match status" value="2"/>
</dbReference>
<evidence type="ECO:0000256" key="2">
    <source>
        <dbReference type="ARBA" id="ARBA00001946"/>
    </source>
</evidence>
<evidence type="ECO:0000256" key="9">
    <source>
        <dbReference type="ARBA" id="ARBA00066799"/>
    </source>
</evidence>
<gene>
    <name evidence="10" type="ORF">HU200_040904</name>
</gene>
<comment type="cofactor">
    <cofactor evidence="2">
        <name>Mg(2+)</name>
        <dbReference type="ChEBI" id="CHEBI:18420"/>
    </cofactor>
</comment>
<evidence type="ECO:0000256" key="7">
    <source>
        <dbReference type="ARBA" id="ARBA00052327"/>
    </source>
</evidence>
<comment type="caution">
    <text evidence="10">The sequence shown here is derived from an EMBL/GenBank/DDBJ whole genome shotgun (WGS) entry which is preliminary data.</text>
</comment>
<comment type="cofactor">
    <cofactor evidence="1">
        <name>Ca(2+)</name>
        <dbReference type="ChEBI" id="CHEBI:29108"/>
    </cofactor>
</comment>
<dbReference type="SUPFAM" id="SSF53756">
    <property type="entry name" value="UDP-Glycosyltransferase/glycogen phosphorylase"/>
    <property type="match status" value="3"/>
</dbReference>
<dbReference type="OrthoDB" id="5835829at2759"/>
<protein>
    <recommendedName>
        <fullName evidence="9">2,4-dihydroxy-7-methoxy-2H-1,4-benzoxazin-3(4H)-one 2-D-glucosyltransferase</fullName>
        <ecNumber evidence="9">2.4.1.202</ecNumber>
    </recommendedName>
</protein>
<keyword evidence="4" id="KW-0328">Glycosyltransferase</keyword>
<name>A0A835B7Y7_9POAL</name>
<keyword evidence="11" id="KW-1185">Reference proteome</keyword>
<comment type="function">
    <text evidence="8">Glucosyltransferase involved in the last step of benzoxazinoid glucoside biosynthesis. Catalyzes the glucosylation of hydroxamic acids utilizing UDP-glucose as glucose doner, reducing the toxicity of these natural insecticides for storage. Can use DIMBOA and DIBOA as substrates, HMBOA (2-hydroxy-7-methoxy-2H-1,4-benzoxazin-3(4H)-one) and HBOA (2-hydroxy-2H-1,4-benzoxazin-3(4H)-one) with a lower efficiency, but not indole acetic acid or quercitin.</text>
</comment>
<dbReference type="Proteomes" id="UP000636709">
    <property type="component" value="Unassembled WGS sequence"/>
</dbReference>
<dbReference type="Gene3D" id="3.40.50.2000">
    <property type="entry name" value="Glycogen Phosphorylase B"/>
    <property type="match status" value="7"/>
</dbReference>